<dbReference type="Proteomes" id="UP000499080">
    <property type="component" value="Unassembled WGS sequence"/>
</dbReference>
<evidence type="ECO:0000313" key="1">
    <source>
        <dbReference type="EMBL" id="GBN03964.1"/>
    </source>
</evidence>
<protein>
    <recommendedName>
        <fullName evidence="3">Endonuclease/exonuclease/phosphatase domain-containing protein</fullName>
    </recommendedName>
</protein>
<dbReference type="AlphaFoldDB" id="A0A4Y2KN08"/>
<dbReference type="EMBL" id="BGPR01004845">
    <property type="protein sequence ID" value="GBN03964.1"/>
    <property type="molecule type" value="Genomic_DNA"/>
</dbReference>
<proteinExistence type="predicted"/>
<evidence type="ECO:0000313" key="2">
    <source>
        <dbReference type="Proteomes" id="UP000499080"/>
    </source>
</evidence>
<organism evidence="1 2">
    <name type="scientific">Araneus ventricosus</name>
    <name type="common">Orbweaver spider</name>
    <name type="synonym">Epeira ventricosa</name>
    <dbReference type="NCBI Taxonomy" id="182803"/>
    <lineage>
        <taxon>Eukaryota</taxon>
        <taxon>Metazoa</taxon>
        <taxon>Ecdysozoa</taxon>
        <taxon>Arthropoda</taxon>
        <taxon>Chelicerata</taxon>
        <taxon>Arachnida</taxon>
        <taxon>Araneae</taxon>
        <taxon>Araneomorphae</taxon>
        <taxon>Entelegynae</taxon>
        <taxon>Araneoidea</taxon>
        <taxon>Araneidae</taxon>
        <taxon>Araneus</taxon>
    </lineage>
</organism>
<gene>
    <name evidence="1" type="ORF">AVEN_20932_1</name>
</gene>
<keyword evidence="2" id="KW-1185">Reference proteome</keyword>
<evidence type="ECO:0008006" key="3">
    <source>
        <dbReference type="Google" id="ProtNLM"/>
    </source>
</evidence>
<reference evidence="1 2" key="1">
    <citation type="journal article" date="2019" name="Sci. Rep.">
        <title>Orb-weaving spider Araneus ventricosus genome elucidates the spidroin gene catalogue.</title>
        <authorList>
            <person name="Kono N."/>
            <person name="Nakamura H."/>
            <person name="Ohtoshi R."/>
            <person name="Moran D.A.P."/>
            <person name="Shinohara A."/>
            <person name="Yoshida Y."/>
            <person name="Fujiwara M."/>
            <person name="Mori M."/>
            <person name="Tomita M."/>
            <person name="Arakawa K."/>
        </authorList>
    </citation>
    <scope>NUCLEOTIDE SEQUENCE [LARGE SCALE GENOMIC DNA]</scope>
</reference>
<name>A0A4Y2KN08_ARAVE</name>
<sequence>MTNQCKADNSLADNYLVLSVPSDPTPSPLNALLSSTFDCITRSMKNNSSSETTSVKEFSSDHNLALLKIDIYTNLAEIVKNLRTCRSYLTPR</sequence>
<accession>A0A4Y2KN08</accession>
<comment type="caution">
    <text evidence="1">The sequence shown here is derived from an EMBL/GenBank/DDBJ whole genome shotgun (WGS) entry which is preliminary data.</text>
</comment>